<sequence>MQMVWMVRGGQGGEKSIAVCEVSADTPVLCLDSSHLNKFVAERKRMSQHMAQYFDNEQELEQSLNEALESLENDEPTLDVSENAHAVDDIDTLLAGPFGVFQSEVSLLLATHETDTVQPTSAEADSVFDERVQVTLGGVDRTSSGSGHALPSLIVDTSTCIAPREVLESVIAEDGQLGLGSPQSEVWSGPVRPRGIIPKRVTLLLTMQSLDPSKHLISKIFSQANLMFLNSILDLPRHNPQKIVSQ</sequence>
<keyword evidence="2" id="KW-1185">Reference proteome</keyword>
<evidence type="ECO:0000313" key="2">
    <source>
        <dbReference type="Proteomes" id="UP000277212"/>
    </source>
</evidence>
<dbReference type="AlphaFoldDB" id="A0A3M2SDE3"/>
<reference evidence="1 2" key="1">
    <citation type="submission" date="2017-06" db="EMBL/GenBank/DDBJ databases">
        <title>Comparative genomic analysis of Ambrosia Fusariam Clade fungi.</title>
        <authorList>
            <person name="Stajich J.E."/>
            <person name="Carrillo J."/>
            <person name="Kijimoto T."/>
            <person name="Eskalen A."/>
            <person name="O'Donnell K."/>
            <person name="Kasson M."/>
        </authorList>
    </citation>
    <scope>NUCLEOTIDE SEQUENCE [LARGE SCALE GENOMIC DNA]</scope>
    <source>
        <strain evidence="1">UCR3666</strain>
    </source>
</reference>
<gene>
    <name evidence="1" type="ORF">CDV36_004750</name>
</gene>
<dbReference type="Proteomes" id="UP000277212">
    <property type="component" value="Unassembled WGS sequence"/>
</dbReference>
<protein>
    <submittedName>
        <fullName evidence="1">Uncharacterized protein</fullName>
    </submittedName>
</protein>
<evidence type="ECO:0000313" key="1">
    <source>
        <dbReference type="EMBL" id="RMJ15586.1"/>
    </source>
</evidence>
<comment type="caution">
    <text evidence="1">The sequence shown here is derived from an EMBL/GenBank/DDBJ whole genome shotgun (WGS) entry which is preliminary data.</text>
</comment>
<accession>A0A3M2SDE3</accession>
<dbReference type="EMBL" id="NKUJ01000062">
    <property type="protein sequence ID" value="RMJ15586.1"/>
    <property type="molecule type" value="Genomic_DNA"/>
</dbReference>
<proteinExistence type="predicted"/>
<dbReference type="OrthoDB" id="10331750at2759"/>
<name>A0A3M2SDE3_9HYPO</name>
<organism evidence="1 2">
    <name type="scientific">Fusarium kuroshium</name>
    <dbReference type="NCBI Taxonomy" id="2010991"/>
    <lineage>
        <taxon>Eukaryota</taxon>
        <taxon>Fungi</taxon>
        <taxon>Dikarya</taxon>
        <taxon>Ascomycota</taxon>
        <taxon>Pezizomycotina</taxon>
        <taxon>Sordariomycetes</taxon>
        <taxon>Hypocreomycetidae</taxon>
        <taxon>Hypocreales</taxon>
        <taxon>Nectriaceae</taxon>
        <taxon>Fusarium</taxon>
        <taxon>Fusarium solani species complex</taxon>
    </lineage>
</organism>